<dbReference type="CDD" id="cd12107">
    <property type="entry name" value="Hemerythrin"/>
    <property type="match status" value="1"/>
</dbReference>
<dbReference type="PANTHER" id="PTHR37164">
    <property type="entry name" value="BACTERIOHEMERYTHRIN"/>
    <property type="match status" value="1"/>
</dbReference>
<evidence type="ECO:0000259" key="7">
    <source>
        <dbReference type="Pfam" id="PF01814"/>
    </source>
</evidence>
<evidence type="ECO:0000256" key="2">
    <source>
        <dbReference type="ARBA" id="ARBA00022448"/>
    </source>
</evidence>
<dbReference type="Pfam" id="PF01814">
    <property type="entry name" value="Hemerythrin"/>
    <property type="match status" value="1"/>
</dbReference>
<keyword evidence="2" id="KW-0813">Transport</keyword>
<dbReference type="NCBIfam" id="TIGR00058">
    <property type="entry name" value="Hemerythrin"/>
    <property type="match status" value="1"/>
</dbReference>
<organism evidence="8">
    <name type="scientific">Phascolosoma agassizii</name>
    <dbReference type="NCBI Taxonomy" id="360543"/>
    <lineage>
        <taxon>Eukaryota</taxon>
        <taxon>Metazoa</taxon>
        <taxon>Spiralia</taxon>
        <taxon>Lophotrochozoa</taxon>
        <taxon>Annelida</taxon>
        <taxon>Sipuncula</taxon>
        <taxon>Phascolosomatidea</taxon>
        <taxon>Phascolosomatiformes</taxon>
        <taxon>Phascolosomatidae</taxon>
        <taxon>Phascolosoma</taxon>
    </lineage>
</organism>
<feature type="domain" description="Hemerythrin-like" evidence="7">
    <location>
        <begin position="18"/>
        <end position="114"/>
    </location>
</feature>
<feature type="binding site" evidence="6">
    <location>
        <position position="79"/>
    </location>
    <ligand>
        <name>Fe cation</name>
        <dbReference type="ChEBI" id="CHEBI:24875"/>
        <label>2</label>
    </ligand>
</feature>
<comment type="similarity">
    <text evidence="1">Belongs to the hemerythrin family.</text>
</comment>
<proteinExistence type="evidence at transcript level"/>
<dbReference type="NCBIfam" id="TIGR02481">
    <property type="entry name" value="hemeryth_dom"/>
    <property type="match status" value="1"/>
</dbReference>
<sequence>MGFEIPEPYIWDESFRTFYDTVDDEHKLLFQGVFGVAENPGSQGAVDYMYTVMSYHFADEEGMMQRANYDGYDTHKICHDEFLAKIKVSAPVDSDFLVYAKNWLVNHIKTIDFKDKGQL</sequence>
<dbReference type="PROSITE" id="PS00550">
    <property type="entry name" value="HEMERYTHRINS"/>
    <property type="match status" value="1"/>
</dbReference>
<dbReference type="InterPro" id="IPR016131">
    <property type="entry name" value="Haemerythrin_Fe_BS"/>
</dbReference>
<dbReference type="PIRSF" id="PIRSF002033">
    <property type="entry name" value="Hemerythrin"/>
    <property type="match status" value="1"/>
</dbReference>
<protein>
    <submittedName>
        <fullName evidence="8">Hemerythrin</fullName>
    </submittedName>
</protein>
<dbReference type="GO" id="GO:0005344">
    <property type="term" value="F:oxygen carrier activity"/>
    <property type="evidence" value="ECO:0007669"/>
    <property type="project" value="UniProtKB-KW"/>
</dbReference>
<evidence type="ECO:0000256" key="3">
    <source>
        <dbReference type="ARBA" id="ARBA00022621"/>
    </source>
</evidence>
<evidence type="ECO:0000256" key="5">
    <source>
        <dbReference type="ARBA" id="ARBA00023004"/>
    </source>
</evidence>
<dbReference type="InterPro" id="IPR012827">
    <property type="entry name" value="Hemerythrin_metal-bd"/>
</dbReference>
<keyword evidence="4 6" id="KW-0479">Metal-binding</keyword>
<dbReference type="AlphaFoldDB" id="A0A1S6QCU5"/>
<dbReference type="EMBL" id="KY007447">
    <property type="protein sequence ID" value="AQV13745.1"/>
    <property type="molecule type" value="mRNA"/>
</dbReference>
<dbReference type="Gene3D" id="1.20.120.50">
    <property type="entry name" value="Hemerythrin-like"/>
    <property type="match status" value="1"/>
</dbReference>
<dbReference type="GO" id="GO:0005506">
    <property type="term" value="F:iron ion binding"/>
    <property type="evidence" value="ECO:0007669"/>
    <property type="project" value="InterPro"/>
</dbReference>
<reference evidence="8" key="1">
    <citation type="submission" date="2016-10" db="EMBL/GenBank/DDBJ databases">
        <title>Discovery and evolution of novel hemerythrin genes in annelid worms.</title>
        <authorList>
            <person name="Costa-Paiva E.M."/>
            <person name="Whelan N.V."/>
            <person name="Waits D.S."/>
            <person name="Santos S."/>
            <person name="Schrago C.G."/>
            <person name="Halanych K.M."/>
        </authorList>
    </citation>
    <scope>NUCLEOTIDE SEQUENCE</scope>
</reference>
<dbReference type="InterPro" id="IPR002063">
    <property type="entry name" value="Haemerythrin"/>
</dbReference>
<keyword evidence="3" id="KW-0561">Oxygen transport</keyword>
<evidence type="ECO:0000256" key="1">
    <source>
        <dbReference type="ARBA" id="ARBA00010587"/>
    </source>
</evidence>
<feature type="binding site" evidence="6">
    <location>
        <position position="107"/>
    </location>
    <ligand>
        <name>Fe cation</name>
        <dbReference type="ChEBI" id="CHEBI:24875"/>
        <label>2</label>
    </ligand>
</feature>
<dbReference type="InterPro" id="IPR012312">
    <property type="entry name" value="Hemerythrin-like"/>
</dbReference>
<feature type="binding site" evidence="6">
    <location>
        <position position="60"/>
    </location>
    <ligand>
        <name>Fe cation</name>
        <dbReference type="ChEBI" id="CHEBI:24875"/>
        <label>2</label>
    </ligand>
</feature>
<feature type="binding site" evidence="6">
    <location>
        <position position="56"/>
    </location>
    <ligand>
        <name>Fe cation</name>
        <dbReference type="ChEBI" id="CHEBI:24875"/>
        <label>1</label>
    </ligand>
</feature>
<dbReference type="PANTHER" id="PTHR37164:SF1">
    <property type="entry name" value="BACTERIOHEMERYTHRIN"/>
    <property type="match status" value="1"/>
</dbReference>
<keyword evidence="5 6" id="KW-0408">Iron</keyword>
<feature type="binding site" evidence="6">
    <location>
        <position position="26"/>
    </location>
    <ligand>
        <name>Fe cation</name>
        <dbReference type="ChEBI" id="CHEBI:24875"/>
        <label>1</label>
    </ligand>
</feature>
<dbReference type="InterPro" id="IPR050669">
    <property type="entry name" value="Hemerythrin"/>
</dbReference>
<feature type="binding site" evidence="6">
    <location>
        <position position="75"/>
    </location>
    <ligand>
        <name>Fe cation</name>
        <dbReference type="ChEBI" id="CHEBI:24875"/>
        <label>2</label>
    </ligand>
</feature>
<dbReference type="PRINTS" id="PR00186">
    <property type="entry name" value="HEMERYTHRIN"/>
</dbReference>
<evidence type="ECO:0000313" key="8">
    <source>
        <dbReference type="EMBL" id="AQV13745.1"/>
    </source>
</evidence>
<accession>A0A1S6QCU5</accession>
<feature type="binding site" evidence="6">
    <location>
        <position position="60"/>
    </location>
    <ligand>
        <name>Fe cation</name>
        <dbReference type="ChEBI" id="CHEBI:24875"/>
        <label>1</label>
    </ligand>
</feature>
<feature type="binding site" evidence="6">
    <location>
        <position position="112"/>
    </location>
    <ligand>
        <name>Fe cation</name>
        <dbReference type="ChEBI" id="CHEBI:24875"/>
        <label>2</label>
    </ligand>
</feature>
<feature type="binding site" evidence="6">
    <location>
        <position position="112"/>
    </location>
    <ligand>
        <name>Fe cation</name>
        <dbReference type="ChEBI" id="CHEBI:24875"/>
        <label>1</label>
    </ligand>
</feature>
<evidence type="ECO:0000256" key="6">
    <source>
        <dbReference type="PIRSR" id="PIRSR002033-1"/>
    </source>
</evidence>
<evidence type="ECO:0000256" key="4">
    <source>
        <dbReference type="ARBA" id="ARBA00022723"/>
    </source>
</evidence>
<dbReference type="SUPFAM" id="SSF47188">
    <property type="entry name" value="Hemerythrin-like"/>
    <property type="match status" value="1"/>
</dbReference>
<name>A0A1S6QCU5_9ANNE</name>
<dbReference type="InterPro" id="IPR035938">
    <property type="entry name" value="Hemerythrin-like_sf"/>
</dbReference>